<dbReference type="EMBL" id="CP157199">
    <property type="protein sequence ID" value="XBG61626.1"/>
    <property type="molecule type" value="Genomic_DNA"/>
</dbReference>
<dbReference type="InterPro" id="IPR027843">
    <property type="entry name" value="DUF4440"/>
</dbReference>
<name>A0AAU7BTV4_9FLAO</name>
<dbReference type="Pfam" id="PF14534">
    <property type="entry name" value="DUF4440"/>
    <property type="match status" value="1"/>
</dbReference>
<reference evidence="2" key="1">
    <citation type="submission" date="2024-05" db="EMBL/GenBank/DDBJ databases">
        <title>Pontimicrobium maritimus sp. nov., isolated form sea water.</title>
        <authorList>
            <person name="Muhammad N."/>
            <person name="Vuong T.Q."/>
            <person name="Han H.L."/>
            <person name="Kim S.-G."/>
        </authorList>
    </citation>
    <scope>NUCLEOTIDE SEQUENCE</scope>
    <source>
        <strain evidence="2">SW4</strain>
    </source>
</reference>
<accession>A0AAU7BTV4</accession>
<dbReference type="Gene3D" id="3.10.450.50">
    <property type="match status" value="1"/>
</dbReference>
<organism evidence="2">
    <name type="scientific">Pontimicrobium sp. SW4</name>
    <dbReference type="NCBI Taxonomy" id="3153519"/>
    <lineage>
        <taxon>Bacteria</taxon>
        <taxon>Pseudomonadati</taxon>
        <taxon>Bacteroidota</taxon>
        <taxon>Flavobacteriia</taxon>
        <taxon>Flavobacteriales</taxon>
        <taxon>Flavobacteriaceae</taxon>
        <taxon>Pontimicrobium</taxon>
    </lineage>
</organism>
<dbReference type="AlphaFoldDB" id="A0AAU7BTV4"/>
<dbReference type="RefSeq" id="WP_347924305.1">
    <property type="nucleotide sequence ID" value="NZ_CP157199.1"/>
</dbReference>
<evidence type="ECO:0000313" key="2">
    <source>
        <dbReference type="EMBL" id="XBG61626.1"/>
    </source>
</evidence>
<sequence>MKHITLILIIIAFTSMGCLNKSNQSEQISKKDVDQMISNWKQAFINKDYQLLESILDKSFIYSGSNDGSLTNKEQMVENLKNDNSNMLPPEYYDIVIKYFDDIAIVRAKETLKFIGEKGDTAKIKLSFTDIYKKKDGKVLTLSTHSSPITD</sequence>
<feature type="domain" description="DUF4440" evidence="1">
    <location>
        <begin position="35"/>
        <end position="138"/>
    </location>
</feature>
<dbReference type="InterPro" id="IPR032710">
    <property type="entry name" value="NTF2-like_dom_sf"/>
</dbReference>
<dbReference type="SUPFAM" id="SSF54427">
    <property type="entry name" value="NTF2-like"/>
    <property type="match status" value="1"/>
</dbReference>
<dbReference type="PROSITE" id="PS51257">
    <property type="entry name" value="PROKAR_LIPOPROTEIN"/>
    <property type="match status" value="1"/>
</dbReference>
<gene>
    <name evidence="2" type="ORF">ABGB03_01665</name>
</gene>
<protein>
    <submittedName>
        <fullName evidence="2">Nuclear transport factor 2 family protein</fullName>
    </submittedName>
</protein>
<proteinExistence type="predicted"/>
<evidence type="ECO:0000259" key="1">
    <source>
        <dbReference type="Pfam" id="PF14534"/>
    </source>
</evidence>